<accession>A0ABD6EPZ1</accession>
<evidence type="ECO:0000259" key="1">
    <source>
        <dbReference type="Pfam" id="PF24656"/>
    </source>
</evidence>
<dbReference type="AlphaFoldDB" id="A0ABD6EPZ1"/>
<organism evidence="2 3">
    <name type="scientific">Gnathostoma spinigerum</name>
    <dbReference type="NCBI Taxonomy" id="75299"/>
    <lineage>
        <taxon>Eukaryota</taxon>
        <taxon>Metazoa</taxon>
        <taxon>Ecdysozoa</taxon>
        <taxon>Nematoda</taxon>
        <taxon>Chromadorea</taxon>
        <taxon>Rhabditida</taxon>
        <taxon>Spirurina</taxon>
        <taxon>Gnathostomatomorpha</taxon>
        <taxon>Gnathostomatoidea</taxon>
        <taxon>Gnathostomatidae</taxon>
        <taxon>Gnathostoma</taxon>
    </lineage>
</organism>
<feature type="domain" description="CEP76/DRC7 peptidase-like" evidence="1">
    <location>
        <begin position="16"/>
        <end position="131"/>
    </location>
</feature>
<dbReference type="Proteomes" id="UP001608902">
    <property type="component" value="Unassembled WGS sequence"/>
</dbReference>
<sequence>MIPFLRQQHISTANADLWMSVDQFLTAGYGDEVEHAILLCCWLLHCKINAFILLGSAIPEGEKAAYVLAALSEGLLLLNPSDGNVYESRDVLCPLTSVGTAIGVANVYANMQSKQHPSQISFNFESNSLWRGVLDKTMEYRPSGPTGFSYSKIDDDIVHELRSHLERQIKLKFDELRPFGIPRWNLRVSRLLRELLSEMEPSALPSSAIDTALSQFSTSHRTLTVAFRRPYISTQQTICDVLRTRMHLNSNSNVQFALAVHIKPYFNHVVSCSVAIASLATEH</sequence>
<keyword evidence="3" id="KW-1185">Reference proteome</keyword>
<dbReference type="InterPro" id="IPR052434">
    <property type="entry name" value="Tectonic-like_complex_comp"/>
</dbReference>
<evidence type="ECO:0000313" key="3">
    <source>
        <dbReference type="Proteomes" id="UP001608902"/>
    </source>
</evidence>
<proteinExistence type="predicted"/>
<comment type="caution">
    <text evidence="2">The sequence shown here is derived from an EMBL/GenBank/DDBJ whole genome shotgun (WGS) entry which is preliminary data.</text>
</comment>
<reference evidence="2 3" key="1">
    <citation type="submission" date="2024-08" db="EMBL/GenBank/DDBJ databases">
        <title>Gnathostoma spinigerum genome.</title>
        <authorList>
            <person name="Gonzalez-Bertolin B."/>
            <person name="Monzon S."/>
            <person name="Zaballos A."/>
            <person name="Jimenez P."/>
            <person name="Dekumyoy P."/>
            <person name="Varona S."/>
            <person name="Cuesta I."/>
            <person name="Sumanam S."/>
            <person name="Adisakwattana P."/>
            <person name="Gasser R.B."/>
            <person name="Hernandez-Gonzalez A."/>
            <person name="Young N.D."/>
            <person name="Perteguer M.J."/>
        </authorList>
    </citation>
    <scope>NUCLEOTIDE SEQUENCE [LARGE SCALE GENOMIC DNA]</scope>
    <source>
        <strain evidence="2">AL3</strain>
        <tissue evidence="2">Liver</tissue>
    </source>
</reference>
<dbReference type="PANTHER" id="PTHR20837:SF0">
    <property type="entry name" value="COILED-COIL AND C2 DOMAIN-CONTAINING PROTEIN 2A"/>
    <property type="match status" value="1"/>
</dbReference>
<name>A0ABD6EPZ1_9BILA</name>
<evidence type="ECO:0000313" key="2">
    <source>
        <dbReference type="EMBL" id="MFH4981933.1"/>
    </source>
</evidence>
<dbReference type="InterPro" id="IPR056290">
    <property type="entry name" value="CEPT76/DRC7_peptidase-like_dom"/>
</dbReference>
<dbReference type="Pfam" id="PF24656">
    <property type="entry name" value="CEPT76_peptidase"/>
    <property type="match status" value="1"/>
</dbReference>
<protein>
    <recommendedName>
        <fullName evidence="1">CEP76/DRC7 peptidase-like domain-containing protein</fullName>
    </recommendedName>
</protein>
<gene>
    <name evidence="2" type="ORF">AB6A40_008642</name>
</gene>
<dbReference type="EMBL" id="JBGFUD010008175">
    <property type="protein sequence ID" value="MFH4981933.1"/>
    <property type="molecule type" value="Genomic_DNA"/>
</dbReference>
<dbReference type="PANTHER" id="PTHR20837">
    <property type="entry name" value="CENTROSOMAL PROTEIN-RELATED"/>
    <property type="match status" value="1"/>
</dbReference>